<reference evidence="2 3" key="1">
    <citation type="submission" date="2010-04" db="EMBL/GenBank/DDBJ databases">
        <title>Complete sequence of chromosome 1 of Burkholderia sp. CCGE1002.</title>
        <authorList>
            <consortium name="US DOE Joint Genome Institute"/>
            <person name="Lucas S."/>
            <person name="Copeland A."/>
            <person name="Lapidus A."/>
            <person name="Cheng J.-F."/>
            <person name="Bruce D."/>
            <person name="Goodwin L."/>
            <person name="Pitluck S."/>
            <person name="Chertkov O."/>
            <person name="Detter J.C."/>
            <person name="Han C."/>
            <person name="Tapia R."/>
            <person name="Land M."/>
            <person name="Hauser L."/>
            <person name="Kyrpides N."/>
            <person name="Ovchinnikova G."/>
            <person name="Martinez-Romero E."/>
            <person name="Hernandez M.A.R."/>
            <person name="Tiedje J.M."/>
            <person name="Woyke T."/>
        </authorList>
    </citation>
    <scope>NUCLEOTIDE SEQUENCE [LARGE SCALE GENOMIC DNA]</scope>
    <source>
        <strain evidence="2 3">CCGE1002</strain>
    </source>
</reference>
<dbReference type="STRING" id="640511.BC1002_1290"/>
<dbReference type="SMART" id="SM00530">
    <property type="entry name" value="HTH_XRE"/>
    <property type="match status" value="1"/>
</dbReference>
<dbReference type="eggNOG" id="COG5499">
    <property type="taxonomic scope" value="Bacteria"/>
</dbReference>
<evidence type="ECO:0000313" key="3">
    <source>
        <dbReference type="Proteomes" id="UP000002190"/>
    </source>
</evidence>
<dbReference type="InterPro" id="IPR001387">
    <property type="entry name" value="Cro/C1-type_HTH"/>
</dbReference>
<name>D5W7H3_PARAM</name>
<evidence type="ECO:0000259" key="1">
    <source>
        <dbReference type="PROSITE" id="PS50943"/>
    </source>
</evidence>
<accession>D5W7H3</accession>
<dbReference type="EMBL" id="CP002013">
    <property type="protein sequence ID" value="ADG15368.1"/>
    <property type="molecule type" value="Genomic_DNA"/>
</dbReference>
<dbReference type="HOGENOM" id="CLU_125852_3_0_4"/>
<dbReference type="Proteomes" id="UP000002190">
    <property type="component" value="Chromosome 1"/>
</dbReference>
<feature type="domain" description="HTH cro/C1-type" evidence="1">
    <location>
        <begin position="131"/>
        <end position="183"/>
    </location>
</feature>
<proteinExistence type="predicted"/>
<dbReference type="InterPro" id="IPR010982">
    <property type="entry name" value="Lambda_DNA-bd_dom_sf"/>
</dbReference>
<dbReference type="PROSITE" id="PS50943">
    <property type="entry name" value="HTH_CROC1"/>
    <property type="match status" value="1"/>
</dbReference>
<evidence type="ECO:0000313" key="2">
    <source>
        <dbReference type="EMBL" id="ADG15368.1"/>
    </source>
</evidence>
<reference evidence="2 3" key="2">
    <citation type="journal article" date="2012" name="J. Bacteriol.">
        <title>Genome Sequences of Burkholderia sp. Strains CCGE1002 and H160, Isolated from Legume Nodules in Mexico and Brazil.</title>
        <authorList>
            <person name="Ormeno-Orrillo E."/>
            <person name="Rogel M.A."/>
            <person name="Chueire L.M."/>
            <person name="Tiedje J.M."/>
            <person name="Martinez-Romero E."/>
            <person name="Hungria M."/>
        </authorList>
    </citation>
    <scope>NUCLEOTIDE SEQUENCE [LARGE SCALE GENOMIC DNA]</scope>
    <source>
        <strain evidence="2 3">CCGE1002</strain>
    </source>
</reference>
<protein>
    <submittedName>
        <fullName evidence="2">Transcriptional regulator, XRE family</fullName>
    </submittedName>
</protein>
<organism evidence="2 3">
    <name type="scientific">Paraburkholderia atlantica</name>
    <dbReference type="NCBI Taxonomy" id="2654982"/>
    <lineage>
        <taxon>Bacteria</taxon>
        <taxon>Pseudomonadati</taxon>
        <taxon>Pseudomonadota</taxon>
        <taxon>Betaproteobacteria</taxon>
        <taxon>Burkholderiales</taxon>
        <taxon>Burkholderiaceae</taxon>
        <taxon>Paraburkholderia</taxon>
    </lineage>
</organism>
<dbReference type="KEGG" id="bge:BC1002_1290"/>
<dbReference type="Gene3D" id="1.10.260.40">
    <property type="entry name" value="lambda repressor-like DNA-binding domains"/>
    <property type="match status" value="1"/>
</dbReference>
<dbReference type="AlphaFoldDB" id="D5W7H3"/>
<dbReference type="CDD" id="cd00093">
    <property type="entry name" value="HTH_XRE"/>
    <property type="match status" value="1"/>
</dbReference>
<gene>
    <name evidence="2" type="ordered locus">BC1002_1290</name>
</gene>
<dbReference type="SUPFAM" id="SSF47413">
    <property type="entry name" value="lambda repressor-like DNA-binding domains"/>
    <property type="match status" value="1"/>
</dbReference>
<sequence>MTSLRSFAVLAIRRATAIHYNRQSSFARHRLTRRRLLDEDEFKLMNADRLPGPFPDIAATWAALKSQLPITPIRTEEDYHQMVRIANSLSDHLSGDDNDPLADLHAIVKELVGHWQARNLTIPKAEPREVLRHLLTTHGLKQKDLAGIASPTVVSDILAGRRAISKKVAKALAVRFQTDVSQFL</sequence>
<dbReference type="GO" id="GO:0003677">
    <property type="term" value="F:DNA binding"/>
    <property type="evidence" value="ECO:0007669"/>
    <property type="project" value="InterPro"/>
</dbReference>